<dbReference type="InterPro" id="IPR036366">
    <property type="entry name" value="PGBDSf"/>
</dbReference>
<reference evidence="4 5" key="1">
    <citation type="journal article" date="2003" name="J. Bacteriol.">
        <title>Complete genome sequence of the ammonia-oxidizing bacterium and obligate chemolithoautotroph Nitrosomonas europaea.</title>
        <authorList>
            <person name="Chain P."/>
            <person name="Lamerdin J."/>
            <person name="Larimer F."/>
            <person name="Regala W."/>
            <person name="Land M."/>
            <person name="Hauser L."/>
            <person name="Hooper A."/>
            <person name="Klotz M."/>
            <person name="Norton J."/>
            <person name="Sayavedra-Soto L."/>
            <person name="Arciero D."/>
            <person name="Hommes N."/>
            <person name="Whittaker M."/>
            <person name="Arp D."/>
        </authorList>
    </citation>
    <scope>NUCLEOTIDE SEQUENCE [LARGE SCALE GENOMIC DNA]</scope>
    <source>
        <strain evidence="5">ATCC 19718 / CIP 103999 / KCTC 2705 / NBRC 14298</strain>
    </source>
</reference>
<dbReference type="Proteomes" id="UP000001416">
    <property type="component" value="Chromosome"/>
</dbReference>
<dbReference type="GeneID" id="87105269"/>
<keyword evidence="2" id="KW-0732">Signal</keyword>
<dbReference type="EMBL" id="AL954747">
    <property type="protein sequence ID" value="CAD86044.1"/>
    <property type="molecule type" value="Genomic_DNA"/>
</dbReference>
<dbReference type="RefSeq" id="WP_011112633.1">
    <property type="nucleotide sequence ID" value="NC_004757.1"/>
</dbReference>
<evidence type="ECO:0000259" key="3">
    <source>
        <dbReference type="Pfam" id="PF01471"/>
    </source>
</evidence>
<gene>
    <name evidence="4" type="ordered locus">NE2133</name>
</gene>
<dbReference type="eggNOG" id="COG3409">
    <property type="taxonomic scope" value="Bacteria"/>
</dbReference>
<organism evidence="4 5">
    <name type="scientific">Nitrosomonas europaea (strain ATCC 19718 / CIP 103999 / KCTC 2705 / NBRC 14298)</name>
    <dbReference type="NCBI Taxonomy" id="228410"/>
    <lineage>
        <taxon>Bacteria</taxon>
        <taxon>Pseudomonadati</taxon>
        <taxon>Pseudomonadota</taxon>
        <taxon>Betaproteobacteria</taxon>
        <taxon>Nitrosomonadales</taxon>
        <taxon>Nitrosomonadaceae</taxon>
        <taxon>Nitrosomonas</taxon>
    </lineage>
</organism>
<dbReference type="STRING" id="228410.NE2133"/>
<dbReference type="PROSITE" id="PS51257">
    <property type="entry name" value="PROKAR_LIPOPROTEIN"/>
    <property type="match status" value="1"/>
</dbReference>
<evidence type="ECO:0000313" key="4">
    <source>
        <dbReference type="EMBL" id="CAD86044.1"/>
    </source>
</evidence>
<dbReference type="KEGG" id="neu:NE2133"/>
<feature type="signal peptide" evidence="2">
    <location>
        <begin position="1"/>
        <end position="22"/>
    </location>
</feature>
<feature type="domain" description="Peptidoglycan binding-like" evidence="3">
    <location>
        <begin position="138"/>
        <end position="191"/>
    </location>
</feature>
<protein>
    <submittedName>
        <fullName evidence="4">Putative peptidoglycan binding domain 1</fullName>
    </submittedName>
</protein>
<accession>Q82T08</accession>
<dbReference type="AlphaFoldDB" id="Q82T08"/>
<dbReference type="InterPro" id="IPR002477">
    <property type="entry name" value="Peptidoglycan-bd-like"/>
</dbReference>
<dbReference type="SUPFAM" id="SSF47090">
    <property type="entry name" value="PGBD-like"/>
    <property type="match status" value="1"/>
</dbReference>
<proteinExistence type="predicted"/>
<dbReference type="InterPro" id="IPR036365">
    <property type="entry name" value="PGBD-like_sf"/>
</dbReference>
<dbReference type="HOGENOM" id="CLU_1494575_0_0_4"/>
<name>Q82T08_NITEU</name>
<feature type="region of interest" description="Disordered" evidence="1">
    <location>
        <begin position="87"/>
        <end position="133"/>
    </location>
</feature>
<evidence type="ECO:0000256" key="2">
    <source>
        <dbReference type="SAM" id="SignalP"/>
    </source>
</evidence>
<dbReference type="OrthoDB" id="9811296at2"/>
<keyword evidence="5" id="KW-1185">Reference proteome</keyword>
<feature type="compositionally biased region" description="Low complexity" evidence="1">
    <location>
        <begin position="102"/>
        <end position="127"/>
    </location>
</feature>
<dbReference type="Pfam" id="PF01471">
    <property type="entry name" value="PG_binding_1"/>
    <property type="match status" value="1"/>
</dbReference>
<sequence>MKVINLDRFAKCVLMLSLVAFVAGCGDEPEETTAQNQIGVTEEAVQSDEIVTGSVPVESGETESGEVMEEESLESILAKADEIIQRTGGALNGEVEPEPEETTASGAEETGSVAAAPATDSAAGSADDGQEVVKATPDLIRKVQQALTDAGLNPGVADGKLGPRSRGALIDFQKQHGLAEGKITKETLRELGIDF</sequence>
<evidence type="ECO:0000256" key="1">
    <source>
        <dbReference type="SAM" id="MobiDB-lite"/>
    </source>
</evidence>
<feature type="chain" id="PRO_5004298953" evidence="2">
    <location>
        <begin position="23"/>
        <end position="195"/>
    </location>
</feature>
<evidence type="ECO:0000313" key="5">
    <source>
        <dbReference type="Proteomes" id="UP000001416"/>
    </source>
</evidence>
<dbReference type="Gene3D" id="1.10.101.10">
    <property type="entry name" value="PGBD-like superfamily/PGBD"/>
    <property type="match status" value="1"/>
</dbReference>